<dbReference type="PANTHER" id="PTHR11557:SF0">
    <property type="entry name" value="PORPHOBILINOGEN DEAMINASE"/>
    <property type="match status" value="1"/>
</dbReference>
<dbReference type="GO" id="GO:0004418">
    <property type="term" value="F:hydroxymethylbilane synthase activity"/>
    <property type="evidence" value="ECO:0007669"/>
    <property type="project" value="UniProtKB-UniRule"/>
</dbReference>
<evidence type="ECO:0000256" key="8">
    <source>
        <dbReference type="HAMAP-Rule" id="MF_00260"/>
    </source>
</evidence>
<dbReference type="PANTHER" id="PTHR11557">
    <property type="entry name" value="PORPHOBILINOGEN DEAMINASE"/>
    <property type="match status" value="1"/>
</dbReference>
<name>A0A6G7PWB8_9BACT</name>
<dbReference type="PIRSF" id="PIRSF001438">
    <property type="entry name" value="4pyrrol_synth_OHMeBilane_synth"/>
    <property type="match status" value="1"/>
</dbReference>
<keyword evidence="5 8" id="KW-0808">Transferase</keyword>
<dbReference type="EMBL" id="CP048877">
    <property type="protein sequence ID" value="QIJ71910.1"/>
    <property type="molecule type" value="Genomic_DNA"/>
</dbReference>
<feature type="domain" description="Porphobilinogen deaminase N-terminal" evidence="9">
    <location>
        <begin position="6"/>
        <end position="213"/>
    </location>
</feature>
<protein>
    <recommendedName>
        <fullName evidence="8">Porphobilinogen deaminase</fullName>
        <shortName evidence="8">PBG</shortName>
        <ecNumber evidence="8">2.5.1.61</ecNumber>
    </recommendedName>
    <alternativeName>
        <fullName evidence="8">Hydroxymethylbilane synthase</fullName>
        <shortName evidence="8">HMBS</shortName>
    </alternativeName>
    <alternativeName>
        <fullName evidence="8">Pre-uroporphyrinogen synthase</fullName>
    </alternativeName>
</protein>
<comment type="function">
    <text evidence="1 8">Tetrapolymerization of the monopyrrole PBG into the hydroxymethylbilane pre-uroporphyrinogen in several discrete steps.</text>
</comment>
<comment type="miscellaneous">
    <text evidence="8">The porphobilinogen subunits are added to the dipyrromethane group.</text>
</comment>
<dbReference type="SUPFAM" id="SSF54782">
    <property type="entry name" value="Porphobilinogen deaminase (hydroxymethylbilane synthase), C-terminal domain"/>
    <property type="match status" value="1"/>
</dbReference>
<comment type="pathway">
    <text evidence="2">Porphyrin-containing compound metabolism; protoporphyrin-IX biosynthesis; coproporphyrinogen-III from 5-aminolevulinate: step 2/4.</text>
</comment>
<proteinExistence type="inferred from homology"/>
<evidence type="ECO:0000256" key="3">
    <source>
        <dbReference type="ARBA" id="ARBA00005638"/>
    </source>
</evidence>
<evidence type="ECO:0000256" key="1">
    <source>
        <dbReference type="ARBA" id="ARBA00002869"/>
    </source>
</evidence>
<feature type="domain" description="Porphobilinogen deaminase C-terminal" evidence="10">
    <location>
        <begin position="226"/>
        <end position="295"/>
    </location>
</feature>
<organism evidence="11 12">
    <name type="scientific">Thermosulfuriphilus ammonigenes</name>
    <dbReference type="NCBI Taxonomy" id="1936021"/>
    <lineage>
        <taxon>Bacteria</taxon>
        <taxon>Pseudomonadati</taxon>
        <taxon>Thermodesulfobacteriota</taxon>
        <taxon>Thermodesulfobacteria</taxon>
        <taxon>Thermodesulfobacteriales</taxon>
        <taxon>Thermodesulfobacteriaceae</taxon>
        <taxon>Thermosulfuriphilus</taxon>
    </lineage>
</organism>
<comment type="catalytic activity">
    <reaction evidence="7 8">
        <text>4 porphobilinogen + H2O = hydroxymethylbilane + 4 NH4(+)</text>
        <dbReference type="Rhea" id="RHEA:13185"/>
        <dbReference type="ChEBI" id="CHEBI:15377"/>
        <dbReference type="ChEBI" id="CHEBI:28938"/>
        <dbReference type="ChEBI" id="CHEBI:57845"/>
        <dbReference type="ChEBI" id="CHEBI:58126"/>
        <dbReference type="EC" id="2.5.1.61"/>
    </reaction>
</comment>
<dbReference type="PROSITE" id="PS00533">
    <property type="entry name" value="PORPHOBILINOGEN_DEAM"/>
    <property type="match status" value="1"/>
</dbReference>
<evidence type="ECO:0000259" key="10">
    <source>
        <dbReference type="Pfam" id="PF03900"/>
    </source>
</evidence>
<dbReference type="SUPFAM" id="SSF53850">
    <property type="entry name" value="Periplasmic binding protein-like II"/>
    <property type="match status" value="1"/>
</dbReference>
<dbReference type="InterPro" id="IPR000860">
    <property type="entry name" value="HemC"/>
</dbReference>
<dbReference type="CDD" id="cd13646">
    <property type="entry name" value="PBP2_EcHMBS_like"/>
    <property type="match status" value="1"/>
</dbReference>
<dbReference type="InterPro" id="IPR022418">
    <property type="entry name" value="Porphobilinogen_deaminase_C"/>
</dbReference>
<dbReference type="RefSeq" id="WP_166032128.1">
    <property type="nucleotide sequence ID" value="NZ_CP048877.1"/>
</dbReference>
<comment type="cofactor">
    <cofactor evidence="8">
        <name>dipyrromethane</name>
        <dbReference type="ChEBI" id="CHEBI:60342"/>
    </cofactor>
    <text evidence="8">Binds 1 dipyrromethane group covalently.</text>
</comment>
<dbReference type="Gene3D" id="3.30.160.40">
    <property type="entry name" value="Porphobilinogen deaminase, C-terminal domain"/>
    <property type="match status" value="1"/>
</dbReference>
<evidence type="ECO:0000256" key="6">
    <source>
        <dbReference type="ARBA" id="ARBA00023244"/>
    </source>
</evidence>
<dbReference type="Pfam" id="PF03900">
    <property type="entry name" value="Porphobil_deamC"/>
    <property type="match status" value="1"/>
</dbReference>
<comment type="subunit">
    <text evidence="4 8">Monomer.</text>
</comment>
<dbReference type="GO" id="GO:0006782">
    <property type="term" value="P:protoporphyrinogen IX biosynthetic process"/>
    <property type="evidence" value="ECO:0007669"/>
    <property type="project" value="UniProtKB-UniRule"/>
</dbReference>
<dbReference type="InterPro" id="IPR036803">
    <property type="entry name" value="Porphobilinogen_deaminase_C_sf"/>
</dbReference>
<accession>A0A6G7PWB8</accession>
<evidence type="ECO:0000259" key="9">
    <source>
        <dbReference type="Pfam" id="PF01379"/>
    </source>
</evidence>
<keyword evidence="12" id="KW-1185">Reference proteome</keyword>
<dbReference type="NCBIfam" id="TIGR00212">
    <property type="entry name" value="hemC"/>
    <property type="match status" value="1"/>
</dbReference>
<dbReference type="Gene3D" id="3.40.190.10">
    <property type="entry name" value="Periplasmic binding protein-like II"/>
    <property type="match status" value="2"/>
</dbReference>
<dbReference type="FunFam" id="3.40.190.10:FF:000004">
    <property type="entry name" value="Porphobilinogen deaminase"/>
    <property type="match status" value="1"/>
</dbReference>
<dbReference type="PRINTS" id="PR00151">
    <property type="entry name" value="PORPHBDMNASE"/>
</dbReference>
<dbReference type="FunFam" id="3.30.160.40:FF:000002">
    <property type="entry name" value="Porphobilinogen deaminase"/>
    <property type="match status" value="1"/>
</dbReference>
<dbReference type="HAMAP" id="MF_00260">
    <property type="entry name" value="Porphobil_deam"/>
    <property type="match status" value="1"/>
</dbReference>
<reference evidence="11 12" key="1">
    <citation type="submission" date="2020-02" db="EMBL/GenBank/DDBJ databases">
        <title>Genome analysis of Thermosulfuriphilus ammonigenes ST65T, an anaerobic thermophilic chemolithoautotrophic bacterium isolated from a deep-sea hydrothermal vent.</title>
        <authorList>
            <person name="Slobodkina G."/>
            <person name="Allioux M."/>
            <person name="Merkel A."/>
            <person name="Alain K."/>
            <person name="Jebbar M."/>
            <person name="Slobodkin A."/>
        </authorList>
    </citation>
    <scope>NUCLEOTIDE SEQUENCE [LARGE SCALE GENOMIC DNA]</scope>
    <source>
        <strain evidence="11 12">ST65</strain>
    </source>
</reference>
<evidence type="ECO:0000256" key="7">
    <source>
        <dbReference type="ARBA" id="ARBA00048169"/>
    </source>
</evidence>
<dbReference type="AlphaFoldDB" id="A0A6G7PWB8"/>
<evidence type="ECO:0000313" key="11">
    <source>
        <dbReference type="EMBL" id="QIJ71910.1"/>
    </source>
</evidence>
<evidence type="ECO:0000256" key="4">
    <source>
        <dbReference type="ARBA" id="ARBA00011245"/>
    </source>
</evidence>
<dbReference type="KEGG" id="tav:G4V39_06365"/>
<dbReference type="InterPro" id="IPR022417">
    <property type="entry name" value="Porphobilin_deaminase_N"/>
</dbReference>
<dbReference type="GO" id="GO:0005737">
    <property type="term" value="C:cytoplasm"/>
    <property type="evidence" value="ECO:0007669"/>
    <property type="project" value="UniProtKB-UniRule"/>
</dbReference>
<dbReference type="InterPro" id="IPR022419">
    <property type="entry name" value="Porphobilin_deaminase_cofac_BS"/>
</dbReference>
<keyword evidence="6 8" id="KW-0627">Porphyrin biosynthesis</keyword>
<evidence type="ECO:0000256" key="5">
    <source>
        <dbReference type="ARBA" id="ARBA00022679"/>
    </source>
</evidence>
<dbReference type="EC" id="2.5.1.61" evidence="8"/>
<evidence type="ECO:0000313" key="12">
    <source>
        <dbReference type="Proteomes" id="UP000502179"/>
    </source>
</evidence>
<dbReference type="Pfam" id="PF01379">
    <property type="entry name" value="Porphobil_deam"/>
    <property type="match status" value="1"/>
</dbReference>
<evidence type="ECO:0000256" key="2">
    <source>
        <dbReference type="ARBA" id="ARBA00004735"/>
    </source>
</evidence>
<gene>
    <name evidence="8 11" type="primary">hemC</name>
    <name evidence="11" type="ORF">G4V39_06365</name>
</gene>
<comment type="similarity">
    <text evidence="3 8">Belongs to the HMBS family.</text>
</comment>
<dbReference type="FunFam" id="3.40.190.10:FF:000005">
    <property type="entry name" value="Porphobilinogen deaminase"/>
    <property type="match status" value="1"/>
</dbReference>
<feature type="modified residue" description="S-(dipyrrolylmethanemethyl)cysteine" evidence="8">
    <location>
        <position position="242"/>
    </location>
</feature>
<sequence length="312" mass="34019">MSLKRVIIGTRGSKLALTQTEWVREALKTRYPGLSVELEIIKTKGDKILDVPLAKVGGKGLFVKEIEEALLCRRVDLAVHSLKDVPTELPEGLEIAIVPRREDPRDVLISRSGQGLKDLPPGGRLGTSSLRRQAQIRALRPDLVIEPLRGNVDTRLRKLDEGRYEAIVLAAAGLRRLGQIHRATEFISPETIIPAIGQGALGIEVRADDKAIKELLSFLHHPETAVCTQAERAFLARLEGGCQVPLAAHATLKDGEIHLAALVADPEGRRVIRRHRSGPASEAAKIGVAVAEEILEAGGRQILEEVYKIAEV</sequence>
<dbReference type="Proteomes" id="UP000502179">
    <property type="component" value="Chromosome"/>
</dbReference>